<proteinExistence type="predicted"/>
<dbReference type="STRING" id="671987.R0K4B7"/>
<evidence type="ECO:0000256" key="1">
    <source>
        <dbReference type="SAM" id="MobiDB-lite"/>
    </source>
</evidence>
<feature type="region of interest" description="Disordered" evidence="1">
    <location>
        <begin position="1"/>
        <end position="62"/>
    </location>
</feature>
<dbReference type="AlphaFoldDB" id="R0K4B7"/>
<sequence length="62" mass="6702">MASRPPGAPSPSDNLIDFDDHQPAYSSGQPPPAPDHDLLHRYDIDASDAPPQGRPSVSYDDF</sequence>
<dbReference type="GeneID" id="19402489"/>
<evidence type="ECO:0000313" key="3">
    <source>
        <dbReference type="Proteomes" id="UP000016935"/>
    </source>
</evidence>
<reference evidence="2 3" key="2">
    <citation type="journal article" date="2013" name="PLoS Genet.">
        <title>Comparative genome structure, secondary metabolite, and effector coding capacity across Cochliobolus pathogens.</title>
        <authorList>
            <person name="Condon B.J."/>
            <person name="Leng Y."/>
            <person name="Wu D."/>
            <person name="Bushley K.E."/>
            <person name="Ohm R.A."/>
            <person name="Otillar R."/>
            <person name="Martin J."/>
            <person name="Schackwitz W."/>
            <person name="Grimwood J."/>
            <person name="MohdZainudin N."/>
            <person name="Xue C."/>
            <person name="Wang R."/>
            <person name="Manning V.A."/>
            <person name="Dhillon B."/>
            <person name="Tu Z.J."/>
            <person name="Steffenson B.J."/>
            <person name="Salamov A."/>
            <person name="Sun H."/>
            <person name="Lowry S."/>
            <person name="LaButti K."/>
            <person name="Han J."/>
            <person name="Copeland A."/>
            <person name="Lindquist E."/>
            <person name="Barry K."/>
            <person name="Schmutz J."/>
            <person name="Baker S.E."/>
            <person name="Ciuffetti L.M."/>
            <person name="Grigoriev I.V."/>
            <person name="Zhong S."/>
            <person name="Turgeon B.G."/>
        </authorList>
    </citation>
    <scope>NUCLEOTIDE SEQUENCE [LARGE SCALE GENOMIC DNA]</scope>
    <source>
        <strain evidence="3">28A</strain>
    </source>
</reference>
<keyword evidence="3" id="KW-1185">Reference proteome</keyword>
<gene>
    <name evidence="2" type="ORF">SETTUDRAFT_21860</name>
</gene>
<feature type="non-terminal residue" evidence="2">
    <location>
        <position position="62"/>
    </location>
</feature>
<dbReference type="RefSeq" id="XP_008028719.1">
    <property type="nucleotide sequence ID" value="XM_008030528.1"/>
</dbReference>
<feature type="compositionally biased region" description="Basic and acidic residues" evidence="1">
    <location>
        <begin position="34"/>
        <end position="44"/>
    </location>
</feature>
<accession>R0K4B7</accession>
<dbReference type="EMBL" id="KB908833">
    <property type="protein sequence ID" value="EOA83162.1"/>
    <property type="molecule type" value="Genomic_DNA"/>
</dbReference>
<name>R0K4B7_EXST2</name>
<organism evidence="2 3">
    <name type="scientific">Exserohilum turcicum (strain 28A)</name>
    <name type="common">Northern leaf blight fungus</name>
    <name type="synonym">Setosphaeria turcica</name>
    <dbReference type="NCBI Taxonomy" id="671987"/>
    <lineage>
        <taxon>Eukaryota</taxon>
        <taxon>Fungi</taxon>
        <taxon>Dikarya</taxon>
        <taxon>Ascomycota</taxon>
        <taxon>Pezizomycotina</taxon>
        <taxon>Dothideomycetes</taxon>
        <taxon>Pleosporomycetidae</taxon>
        <taxon>Pleosporales</taxon>
        <taxon>Pleosporineae</taxon>
        <taxon>Pleosporaceae</taxon>
        <taxon>Exserohilum</taxon>
    </lineage>
</organism>
<evidence type="ECO:0000313" key="2">
    <source>
        <dbReference type="EMBL" id="EOA83162.1"/>
    </source>
</evidence>
<dbReference type="OrthoDB" id="377733at2759"/>
<dbReference type="Proteomes" id="UP000016935">
    <property type="component" value="Unassembled WGS sequence"/>
</dbReference>
<protein>
    <submittedName>
        <fullName evidence="2">Uncharacterized protein</fullName>
    </submittedName>
</protein>
<dbReference type="HOGENOM" id="CLU_2910567_0_0_1"/>
<reference evidence="2 3" key="1">
    <citation type="journal article" date="2012" name="PLoS Pathog.">
        <title>Diverse lifestyles and strategies of plant pathogenesis encoded in the genomes of eighteen Dothideomycetes fungi.</title>
        <authorList>
            <person name="Ohm R.A."/>
            <person name="Feau N."/>
            <person name="Henrissat B."/>
            <person name="Schoch C.L."/>
            <person name="Horwitz B.A."/>
            <person name="Barry K.W."/>
            <person name="Condon B.J."/>
            <person name="Copeland A.C."/>
            <person name="Dhillon B."/>
            <person name="Glaser F."/>
            <person name="Hesse C.N."/>
            <person name="Kosti I."/>
            <person name="LaButti K."/>
            <person name="Lindquist E.A."/>
            <person name="Lucas S."/>
            <person name="Salamov A.A."/>
            <person name="Bradshaw R.E."/>
            <person name="Ciuffetti L."/>
            <person name="Hamelin R.C."/>
            <person name="Kema G.H.J."/>
            <person name="Lawrence C."/>
            <person name="Scott J.A."/>
            <person name="Spatafora J.W."/>
            <person name="Turgeon B.G."/>
            <person name="de Wit P.J.G.M."/>
            <person name="Zhong S."/>
            <person name="Goodwin S.B."/>
            <person name="Grigoriev I.V."/>
        </authorList>
    </citation>
    <scope>NUCLEOTIDE SEQUENCE [LARGE SCALE GENOMIC DNA]</scope>
    <source>
        <strain evidence="3">28A</strain>
    </source>
</reference>